<evidence type="ECO:0000256" key="1">
    <source>
        <dbReference type="ARBA" id="ARBA00004141"/>
    </source>
</evidence>
<feature type="domain" description="EamA" evidence="7">
    <location>
        <begin position="13"/>
        <end position="140"/>
    </location>
</feature>
<keyword evidence="9" id="KW-1185">Reference proteome</keyword>
<evidence type="ECO:0000313" key="8">
    <source>
        <dbReference type="EMBL" id="CDK98404.1"/>
    </source>
</evidence>
<dbReference type="HOGENOM" id="CLU_033863_10_0_5"/>
<feature type="transmembrane region" description="Helical" evidence="6">
    <location>
        <begin position="126"/>
        <end position="146"/>
    </location>
</feature>
<feature type="transmembrane region" description="Helical" evidence="6">
    <location>
        <begin position="152"/>
        <end position="173"/>
    </location>
</feature>
<evidence type="ECO:0000256" key="2">
    <source>
        <dbReference type="ARBA" id="ARBA00007362"/>
    </source>
</evidence>
<feature type="transmembrane region" description="Helical" evidence="6">
    <location>
        <begin position="216"/>
        <end position="238"/>
    </location>
</feature>
<comment type="similarity">
    <text evidence="2">Belongs to the EamA transporter family.</text>
</comment>
<dbReference type="InterPro" id="IPR037185">
    <property type="entry name" value="EmrE-like"/>
</dbReference>
<dbReference type="InterPro" id="IPR050638">
    <property type="entry name" value="AA-Vitamin_Transporters"/>
</dbReference>
<keyword evidence="3 6" id="KW-0812">Transmembrane</keyword>
<protein>
    <recommendedName>
        <fullName evidence="7">EamA domain-containing protein</fullName>
    </recommendedName>
</protein>
<feature type="transmembrane region" description="Helical" evidence="6">
    <location>
        <begin position="95"/>
        <end position="114"/>
    </location>
</feature>
<dbReference type="AlphaFoldDB" id="V6EYX8"/>
<accession>V6EYX8</accession>
<reference evidence="8 9" key="1">
    <citation type="journal article" date="2014" name="Genome Announc.">
        <title>Complete genome sequence of Magnetospirillum gryphiswaldense MSR-1.</title>
        <authorList>
            <person name="Wang X."/>
            <person name="Wang Q."/>
            <person name="Zhang W."/>
            <person name="Wang Y."/>
            <person name="Li L."/>
            <person name="Wen T."/>
            <person name="Zhang T."/>
            <person name="Zhang Y."/>
            <person name="Xu J."/>
            <person name="Hu J."/>
            <person name="Li S."/>
            <person name="Liu L."/>
            <person name="Liu J."/>
            <person name="Jiang W."/>
            <person name="Tian J."/>
            <person name="Li Y."/>
            <person name="Schuler D."/>
            <person name="Wang L."/>
            <person name="Li J."/>
        </authorList>
    </citation>
    <scope>NUCLEOTIDE SEQUENCE [LARGE SCALE GENOMIC DNA]</scope>
    <source>
        <strain evidence="9">DSM 6361 / JCM 21280 / NBRC 15271 / MSR-1</strain>
    </source>
</reference>
<keyword evidence="5 6" id="KW-0472">Membrane</keyword>
<dbReference type="Proteomes" id="UP000018922">
    <property type="component" value="Chromosome I"/>
</dbReference>
<evidence type="ECO:0000256" key="4">
    <source>
        <dbReference type="ARBA" id="ARBA00022989"/>
    </source>
</evidence>
<feature type="domain" description="EamA" evidence="7">
    <location>
        <begin position="155"/>
        <end position="289"/>
    </location>
</feature>
<feature type="transmembrane region" description="Helical" evidence="6">
    <location>
        <begin position="272"/>
        <end position="289"/>
    </location>
</feature>
<organism evidence="8 9">
    <name type="scientific">Magnetospirillum gryphiswaldense (strain DSM 6361 / JCM 21280 / NBRC 15271 / MSR-1)</name>
    <dbReference type="NCBI Taxonomy" id="431944"/>
    <lineage>
        <taxon>Bacteria</taxon>
        <taxon>Pseudomonadati</taxon>
        <taxon>Pseudomonadota</taxon>
        <taxon>Alphaproteobacteria</taxon>
        <taxon>Rhodospirillales</taxon>
        <taxon>Rhodospirillaceae</taxon>
        <taxon>Magnetospirillum</taxon>
    </lineage>
</organism>
<evidence type="ECO:0000256" key="5">
    <source>
        <dbReference type="ARBA" id="ARBA00023136"/>
    </source>
</evidence>
<evidence type="ECO:0000313" key="9">
    <source>
        <dbReference type="Proteomes" id="UP000018922"/>
    </source>
</evidence>
<keyword evidence="4 6" id="KW-1133">Transmembrane helix</keyword>
<evidence type="ECO:0000256" key="6">
    <source>
        <dbReference type="SAM" id="Phobius"/>
    </source>
</evidence>
<feature type="transmembrane region" description="Helical" evidence="6">
    <location>
        <begin position="38"/>
        <end position="56"/>
    </location>
</feature>
<evidence type="ECO:0000256" key="3">
    <source>
        <dbReference type="ARBA" id="ARBA00022692"/>
    </source>
</evidence>
<dbReference type="PANTHER" id="PTHR32322:SF2">
    <property type="entry name" value="EAMA DOMAIN-CONTAINING PROTEIN"/>
    <property type="match status" value="1"/>
</dbReference>
<dbReference type="eggNOG" id="COG0697">
    <property type="taxonomic scope" value="Bacteria"/>
</dbReference>
<dbReference type="Pfam" id="PF00892">
    <property type="entry name" value="EamA"/>
    <property type="match status" value="2"/>
</dbReference>
<proteinExistence type="inferred from homology"/>
<dbReference type="InterPro" id="IPR000620">
    <property type="entry name" value="EamA_dom"/>
</dbReference>
<feature type="transmembrane region" description="Helical" evidence="6">
    <location>
        <begin position="68"/>
        <end position="89"/>
    </location>
</feature>
<evidence type="ECO:0000259" key="7">
    <source>
        <dbReference type="Pfam" id="PF00892"/>
    </source>
</evidence>
<feature type="transmembrane region" description="Helical" evidence="6">
    <location>
        <begin position="185"/>
        <end position="204"/>
    </location>
</feature>
<dbReference type="PANTHER" id="PTHR32322">
    <property type="entry name" value="INNER MEMBRANE TRANSPORTER"/>
    <property type="match status" value="1"/>
</dbReference>
<comment type="subcellular location">
    <subcellularLocation>
        <location evidence="1">Membrane</location>
        <topology evidence="1">Multi-pass membrane protein</topology>
    </subcellularLocation>
</comment>
<gene>
    <name evidence="8" type="ordered locus">MGMSRv2__1189</name>
</gene>
<sequence length="291" mass="30786">MSSALFTKAMPALFVLLWSTGFIGAKYGLPYAEPFTFLSIRFVLIISLLAALALAARAPWPRQPRQIVHLLVSGTLVHAAYLGGVFAAIHHGLPSGMAALLVGLQPILTALVAGPLFGEEIRVRQWLGLLLGLVGVTLVLAARNGGLSVDGLSWAGIGFALVALLGITAGTLYQKRFGQGMDLRTGSLVQYVGALLVLLPVAMSTETMRVHWSLDFVLALLWLVLVLSLGAITLLMMLIRSGEAARVASLFYLVPPVTAGLAWLLFDETLSPIGLAGMALAALGVALVIRR</sequence>
<dbReference type="KEGG" id="mgy:MGMSRv2__1189"/>
<feature type="transmembrane region" description="Helical" evidence="6">
    <location>
        <begin position="250"/>
        <end position="266"/>
    </location>
</feature>
<dbReference type="Gene3D" id="1.10.3730.20">
    <property type="match status" value="1"/>
</dbReference>
<name>V6EYX8_MAGGM</name>
<dbReference type="SUPFAM" id="SSF103481">
    <property type="entry name" value="Multidrug resistance efflux transporter EmrE"/>
    <property type="match status" value="2"/>
</dbReference>
<dbReference type="STRING" id="1430440.MGMSRv2__1189"/>
<dbReference type="EMBL" id="HG794546">
    <property type="protein sequence ID" value="CDK98404.1"/>
    <property type="molecule type" value="Genomic_DNA"/>
</dbReference>
<dbReference type="GO" id="GO:0016020">
    <property type="term" value="C:membrane"/>
    <property type="evidence" value="ECO:0007669"/>
    <property type="project" value="UniProtKB-SubCell"/>
</dbReference>